<dbReference type="WBParaSite" id="MCU_008972-RA">
    <property type="protein sequence ID" value="MCU_008972-RA"/>
    <property type="gene ID" value="MCU_008972"/>
</dbReference>
<organism evidence="1">
    <name type="scientific">Mesocestoides corti</name>
    <name type="common">Flatworm</name>
    <dbReference type="NCBI Taxonomy" id="53468"/>
    <lineage>
        <taxon>Eukaryota</taxon>
        <taxon>Metazoa</taxon>
        <taxon>Spiralia</taxon>
        <taxon>Lophotrochozoa</taxon>
        <taxon>Platyhelminthes</taxon>
        <taxon>Cestoda</taxon>
        <taxon>Eucestoda</taxon>
        <taxon>Cyclophyllidea</taxon>
        <taxon>Mesocestoididae</taxon>
        <taxon>Mesocestoides</taxon>
    </lineage>
</organism>
<dbReference type="AlphaFoldDB" id="A0A5K3FKH3"/>
<sequence>MAQTYWTTWPQPVICPFFFHWHVKKICSQLETDTLEKGCIMGSIASVVNLDGLRLT</sequence>
<evidence type="ECO:0000313" key="1">
    <source>
        <dbReference type="WBParaSite" id="MCU_008972-RA"/>
    </source>
</evidence>
<proteinExistence type="predicted"/>
<protein>
    <submittedName>
        <fullName evidence="1">Uncharacterized protein</fullName>
    </submittedName>
</protein>
<name>A0A5K3FKH3_MESCO</name>
<reference evidence="1" key="1">
    <citation type="submission" date="2019-11" db="UniProtKB">
        <authorList>
            <consortium name="WormBaseParasite"/>
        </authorList>
    </citation>
    <scope>IDENTIFICATION</scope>
</reference>
<accession>A0A5K3FKH3</accession>